<evidence type="ECO:0000313" key="1">
    <source>
        <dbReference type="EMBL" id="QHU03211.1"/>
    </source>
</evidence>
<protein>
    <submittedName>
        <fullName evidence="1">Uncharacterized protein</fullName>
    </submittedName>
</protein>
<proteinExistence type="predicted"/>
<dbReference type="EMBL" id="MN740372">
    <property type="protein sequence ID" value="QHU03211.1"/>
    <property type="molecule type" value="Genomic_DNA"/>
</dbReference>
<sequence length="63" mass="7248">MKISDYYFNLPQKVELSKLKHILEPGNYKGSGFYEPTSNYPDGLKTKLFMVIKKTNNGLNCKC</sequence>
<organism evidence="1">
    <name type="scientific">viral metagenome</name>
    <dbReference type="NCBI Taxonomy" id="1070528"/>
    <lineage>
        <taxon>unclassified sequences</taxon>
        <taxon>metagenomes</taxon>
        <taxon>organismal metagenomes</taxon>
    </lineage>
</organism>
<name>A0A6C0JEA2_9ZZZZ</name>
<dbReference type="AlphaFoldDB" id="A0A6C0JEA2"/>
<accession>A0A6C0JEA2</accession>
<reference evidence="1" key="1">
    <citation type="journal article" date="2020" name="Nature">
        <title>Giant virus diversity and host interactions through global metagenomics.</title>
        <authorList>
            <person name="Schulz F."/>
            <person name="Roux S."/>
            <person name="Paez-Espino D."/>
            <person name="Jungbluth S."/>
            <person name="Walsh D.A."/>
            <person name="Denef V.J."/>
            <person name="McMahon K.D."/>
            <person name="Konstantinidis K.T."/>
            <person name="Eloe-Fadrosh E.A."/>
            <person name="Kyrpides N.C."/>
            <person name="Woyke T."/>
        </authorList>
    </citation>
    <scope>NUCLEOTIDE SEQUENCE</scope>
    <source>
        <strain evidence="1">GVMAG-M-3300025890-48</strain>
    </source>
</reference>